<keyword evidence="6 7" id="KW-0234">DNA repair</keyword>
<dbReference type="GO" id="GO:0005737">
    <property type="term" value="C:cytoplasm"/>
    <property type="evidence" value="ECO:0007669"/>
    <property type="project" value="UniProtKB-SubCell"/>
</dbReference>
<comment type="caution">
    <text evidence="9">The sequence shown here is derived from an EMBL/GenBank/DDBJ whole genome shotgun (WGS) entry which is preliminary data.</text>
</comment>
<dbReference type="Gene3D" id="3.40.600.10">
    <property type="entry name" value="DNA mismatch repair MutH/Restriction endonuclease, type II"/>
    <property type="match status" value="1"/>
</dbReference>
<dbReference type="NCBIfam" id="NF003458">
    <property type="entry name" value="PRK05070.1"/>
    <property type="match status" value="1"/>
</dbReference>
<dbReference type="AlphaFoldDB" id="A0A418YB21"/>
<evidence type="ECO:0000313" key="10">
    <source>
        <dbReference type="Proteomes" id="UP000283255"/>
    </source>
</evidence>
<dbReference type="GO" id="GO:0004519">
    <property type="term" value="F:endonuclease activity"/>
    <property type="evidence" value="ECO:0007669"/>
    <property type="project" value="UniProtKB-UniRule"/>
</dbReference>
<evidence type="ECO:0000256" key="1">
    <source>
        <dbReference type="ARBA" id="ARBA00022490"/>
    </source>
</evidence>
<comment type="function">
    <text evidence="7">Sequence-specific endonuclease that cleaves unmethylated GATC sequences. It is involved in DNA mismatch repair.</text>
</comment>
<dbReference type="CDD" id="cd00583">
    <property type="entry name" value="MutH-like"/>
    <property type="match status" value="1"/>
</dbReference>
<evidence type="ECO:0000256" key="7">
    <source>
        <dbReference type="HAMAP-Rule" id="MF_00759"/>
    </source>
</evidence>
<evidence type="ECO:0000256" key="3">
    <source>
        <dbReference type="ARBA" id="ARBA00022759"/>
    </source>
</evidence>
<comment type="similarity">
    <text evidence="7">Belongs to the MutH family.</text>
</comment>
<reference evidence="9 10" key="2">
    <citation type="submission" date="2019-01" db="EMBL/GenBank/DDBJ databases">
        <title>Motilimonas pumilus sp. nov., isolated from the gut of sea cucumber (Apostichopus japonicus).</title>
        <authorList>
            <person name="Wang F.-Q."/>
            <person name="Ren L.-H."/>
            <person name="Lin Y.-W."/>
            <person name="Sun G.-H."/>
            <person name="Du Z.-J."/>
            <person name="Zhao J.-X."/>
            <person name="Liu X.-J."/>
            <person name="Liu L.-J."/>
        </authorList>
    </citation>
    <scope>NUCLEOTIDE SEQUENCE [LARGE SCALE GENOMIC DNA]</scope>
    <source>
        <strain evidence="9 10">PLHSC7-2</strain>
    </source>
</reference>
<comment type="subcellular location">
    <subcellularLocation>
        <location evidence="7">Cytoplasm</location>
    </subcellularLocation>
</comment>
<dbReference type="InterPro" id="IPR011335">
    <property type="entry name" value="Restrct_endonuc-II-like"/>
</dbReference>
<dbReference type="GO" id="GO:0006298">
    <property type="term" value="P:mismatch repair"/>
    <property type="evidence" value="ECO:0007669"/>
    <property type="project" value="UniProtKB-UniRule"/>
</dbReference>
<dbReference type="InterPro" id="IPR004230">
    <property type="entry name" value="DNA_mismatch_repair_MutH"/>
</dbReference>
<proteinExistence type="inferred from homology"/>
<organism evidence="9 10">
    <name type="scientific">Motilimonas pumila</name>
    <dbReference type="NCBI Taxonomy" id="2303987"/>
    <lineage>
        <taxon>Bacteria</taxon>
        <taxon>Pseudomonadati</taxon>
        <taxon>Pseudomonadota</taxon>
        <taxon>Gammaproteobacteria</taxon>
        <taxon>Alteromonadales</taxon>
        <taxon>Alteromonadales genera incertae sedis</taxon>
        <taxon>Motilimonas</taxon>
    </lineage>
</organism>
<evidence type="ECO:0000256" key="4">
    <source>
        <dbReference type="ARBA" id="ARBA00022763"/>
    </source>
</evidence>
<protein>
    <recommendedName>
        <fullName evidence="7">DNA mismatch repair protein MutH</fullName>
    </recommendedName>
    <alternativeName>
        <fullName evidence="7">Methyl-directed mismatch repair protein</fullName>
    </alternativeName>
</protein>
<dbReference type="Pfam" id="PF02976">
    <property type="entry name" value="MutH"/>
    <property type="match status" value="1"/>
</dbReference>
<dbReference type="InterPro" id="IPR011337">
    <property type="entry name" value="DNA_rep_MutH/RE_typeII_Sau3AI"/>
</dbReference>
<keyword evidence="3 7" id="KW-0255">Endonuclease</keyword>
<evidence type="ECO:0000256" key="2">
    <source>
        <dbReference type="ARBA" id="ARBA00022722"/>
    </source>
</evidence>
<evidence type="ECO:0000256" key="6">
    <source>
        <dbReference type="ARBA" id="ARBA00023204"/>
    </source>
</evidence>
<evidence type="ECO:0000259" key="8">
    <source>
        <dbReference type="SMART" id="SM00927"/>
    </source>
</evidence>
<evidence type="ECO:0000313" key="9">
    <source>
        <dbReference type="EMBL" id="RJG40123.1"/>
    </source>
</evidence>
<dbReference type="InterPro" id="IPR037057">
    <property type="entry name" value="DNA_rep_MutH/T2_RE_sf"/>
</dbReference>
<dbReference type="SMART" id="SM00927">
    <property type="entry name" value="MutH"/>
    <property type="match status" value="1"/>
</dbReference>
<accession>A0A418YB21</accession>
<dbReference type="OrthoDB" id="5634909at2"/>
<keyword evidence="4 7" id="KW-0227">DNA damage</keyword>
<dbReference type="GO" id="GO:0006304">
    <property type="term" value="P:DNA modification"/>
    <property type="evidence" value="ECO:0007669"/>
    <property type="project" value="InterPro"/>
</dbReference>
<dbReference type="NCBIfam" id="TIGR02248">
    <property type="entry name" value="mutH_TIGR"/>
    <property type="match status" value="1"/>
</dbReference>
<dbReference type="EMBL" id="QZCH01000029">
    <property type="protein sequence ID" value="RJG40123.1"/>
    <property type="molecule type" value="Genomic_DNA"/>
</dbReference>
<reference evidence="9 10" key="1">
    <citation type="submission" date="2018-09" db="EMBL/GenBank/DDBJ databases">
        <authorList>
            <person name="Wang F."/>
        </authorList>
    </citation>
    <scope>NUCLEOTIDE SEQUENCE [LARGE SCALE GENOMIC DNA]</scope>
    <source>
        <strain evidence="9 10">PLHSC7-2</strain>
    </source>
</reference>
<feature type="domain" description="DNA mismatch repair MutH/Type II restriction enzyme Sau3AI" evidence="8">
    <location>
        <begin position="58"/>
        <end position="156"/>
    </location>
</feature>
<evidence type="ECO:0000256" key="5">
    <source>
        <dbReference type="ARBA" id="ARBA00022801"/>
    </source>
</evidence>
<dbReference type="GO" id="GO:0003677">
    <property type="term" value="F:DNA binding"/>
    <property type="evidence" value="ECO:0007669"/>
    <property type="project" value="InterPro"/>
</dbReference>
<dbReference type="HAMAP" id="MF_00759">
    <property type="entry name" value="MutH"/>
    <property type="match status" value="1"/>
</dbReference>
<keyword evidence="1 7" id="KW-0963">Cytoplasm</keyword>
<name>A0A418YB21_9GAMM</name>
<gene>
    <name evidence="7 9" type="primary">mutH</name>
    <name evidence="9" type="ORF">D1Z90_17325</name>
</gene>
<keyword evidence="5 7" id="KW-0378">Hydrolase</keyword>
<keyword evidence="2 7" id="KW-0540">Nuclease</keyword>
<dbReference type="SUPFAM" id="SSF52980">
    <property type="entry name" value="Restriction endonuclease-like"/>
    <property type="match status" value="1"/>
</dbReference>
<sequence>MSTAVNISPPNNLDQLMQRALQIAGLSLGELAQQLAITVPKDLTRDKGWVGQLIELHLGASAGSKPEQDFPHLGIELKTIPINDAGQPLETTFVCVAPLVNTAGICWQNSNVRNKLTTVLWLPVQGSRSIPLADRIVGSPLLWQPDRHEQGQLQQDWEEIMELIALGKIESITARHGEVLQLRPKAANGKALTDAVGLNGQKIQTRPRGFYLKKDFTAKILQKHFLV</sequence>
<dbReference type="Proteomes" id="UP000283255">
    <property type="component" value="Unassembled WGS sequence"/>
</dbReference>
<keyword evidence="10" id="KW-1185">Reference proteome</keyword>
<dbReference type="GO" id="GO:0016787">
    <property type="term" value="F:hydrolase activity"/>
    <property type="evidence" value="ECO:0007669"/>
    <property type="project" value="UniProtKB-KW"/>
</dbReference>